<name>C7R2P4_JONDD</name>
<dbReference type="RefSeq" id="WP_015772646.1">
    <property type="nucleotide sequence ID" value="NC_013174.1"/>
</dbReference>
<evidence type="ECO:0000256" key="2">
    <source>
        <dbReference type="PIRSR" id="PIRSR639069-2"/>
    </source>
</evidence>
<dbReference type="SUPFAM" id="SSF53474">
    <property type="entry name" value="alpha/beta-Hydrolases"/>
    <property type="match status" value="1"/>
</dbReference>
<dbReference type="InterPro" id="IPR039069">
    <property type="entry name" value="CE7"/>
</dbReference>
<feature type="domain" description="Acetyl xylan esterase" evidence="4">
    <location>
        <begin position="9"/>
        <end position="304"/>
    </location>
</feature>
<dbReference type="PANTHER" id="PTHR40111:SF1">
    <property type="entry name" value="CEPHALOSPORIN-C DEACETYLASE"/>
    <property type="match status" value="1"/>
</dbReference>
<dbReference type="PANTHER" id="PTHR40111">
    <property type="entry name" value="CEPHALOSPORIN-C DEACETYLASE"/>
    <property type="match status" value="1"/>
</dbReference>
<evidence type="ECO:0000256" key="1">
    <source>
        <dbReference type="PIRSR" id="PIRSR639069-1"/>
    </source>
</evidence>
<evidence type="ECO:0000256" key="3">
    <source>
        <dbReference type="SAM" id="MobiDB-lite"/>
    </source>
</evidence>
<dbReference type="KEGG" id="jde:Jden_2403"/>
<accession>C7R2P4</accession>
<dbReference type="InterPro" id="IPR029058">
    <property type="entry name" value="AB_hydrolase_fold"/>
</dbReference>
<organism evidence="5 6">
    <name type="scientific">Jonesia denitrificans (strain ATCC 14870 / DSM 20603 / BCRC 15368 / CIP 55.134 / JCM 11481 / NBRC 15587 / NCTC 10816 / Prevot 55134)</name>
    <name type="common">Listeria denitrificans</name>
    <dbReference type="NCBI Taxonomy" id="471856"/>
    <lineage>
        <taxon>Bacteria</taxon>
        <taxon>Bacillati</taxon>
        <taxon>Actinomycetota</taxon>
        <taxon>Actinomycetes</taxon>
        <taxon>Micrococcales</taxon>
        <taxon>Jonesiaceae</taxon>
        <taxon>Jonesia</taxon>
    </lineage>
</organism>
<feature type="region of interest" description="Disordered" evidence="3">
    <location>
        <begin position="101"/>
        <end position="123"/>
    </location>
</feature>
<feature type="binding site" evidence="2">
    <location>
        <position position="72"/>
    </location>
    <ligand>
        <name>substrate</name>
    </ligand>
</feature>
<dbReference type="InterPro" id="IPR008391">
    <property type="entry name" value="AXE1_dom"/>
</dbReference>
<evidence type="ECO:0000313" key="6">
    <source>
        <dbReference type="Proteomes" id="UP000000628"/>
    </source>
</evidence>
<dbReference type="STRING" id="471856.Jden_2403"/>
<sequence length="309" mass="33029">MPTTATIRTFWDDQLAHLPTPTVSATPVHGLTDTVSIDDVTFTGAHGDPIRGWFTHPTNSPTRGVVVEYLGYGRGRGKPFERLWWAAAGFAHLLMDTRGQGSQYGTGGDTPDPHGSSPHVPGFLTQGADAPKNLYYVRLILDAVAAVSAAEKLSGHNRHHVFLSGNSQGAGIALAVSGLLPGLGGVMANVPLLCDIEQSVESASDGPYLEARTYAATHRERVDALFDTLAHIDVVNLVPRSTTPALVSYGLADTLCPVAGVRAMVDAYGSDTGHDVPVEVVEYRFNGHDGGDATQLEKQLRWLRERTRA</sequence>
<dbReference type="Pfam" id="PF05448">
    <property type="entry name" value="AXE1"/>
    <property type="match status" value="1"/>
</dbReference>
<feature type="active site" description="Charge relay system" evidence="1">
    <location>
        <position position="288"/>
    </location>
</feature>
<dbReference type="eggNOG" id="COG3458">
    <property type="taxonomic scope" value="Bacteria"/>
</dbReference>
<keyword evidence="6" id="KW-1185">Reference proteome</keyword>
<dbReference type="HOGENOM" id="CLU_054209_1_0_11"/>
<proteinExistence type="predicted"/>
<dbReference type="Proteomes" id="UP000000628">
    <property type="component" value="Chromosome"/>
</dbReference>
<protein>
    <submittedName>
        <fullName evidence="5">Acetyl xylan esterase</fullName>
    </submittedName>
</protein>
<dbReference type="GO" id="GO:0005976">
    <property type="term" value="P:polysaccharide metabolic process"/>
    <property type="evidence" value="ECO:0007669"/>
    <property type="project" value="TreeGrafter"/>
</dbReference>
<gene>
    <name evidence="5" type="ordered locus">Jden_2403</name>
</gene>
<dbReference type="EMBL" id="CP001706">
    <property type="protein sequence ID" value="ACV10035.1"/>
    <property type="molecule type" value="Genomic_DNA"/>
</dbReference>
<evidence type="ECO:0000313" key="5">
    <source>
        <dbReference type="EMBL" id="ACV10035.1"/>
    </source>
</evidence>
<feature type="active site" description="Charge relay system" evidence="1">
    <location>
        <position position="253"/>
    </location>
</feature>
<dbReference type="GO" id="GO:0052689">
    <property type="term" value="F:carboxylic ester hydrolase activity"/>
    <property type="evidence" value="ECO:0007669"/>
    <property type="project" value="TreeGrafter"/>
</dbReference>
<reference evidence="5 6" key="1">
    <citation type="journal article" date="2009" name="Stand. Genomic Sci.">
        <title>Complete genome sequence of Jonesia denitrificans type strain (Prevot 55134).</title>
        <authorList>
            <person name="Pukall R."/>
            <person name="Gehrich-Schroter G."/>
            <person name="Lapidus A."/>
            <person name="Nolan M."/>
            <person name="Glavina Del Rio T."/>
            <person name="Lucas S."/>
            <person name="Chen F."/>
            <person name="Tice H."/>
            <person name="Pitluck S."/>
            <person name="Cheng J.F."/>
            <person name="Copeland A."/>
            <person name="Saunders E."/>
            <person name="Brettin T."/>
            <person name="Detter J.C."/>
            <person name="Bruce D."/>
            <person name="Goodwin L."/>
            <person name="Pati A."/>
            <person name="Ivanova N."/>
            <person name="Mavromatis K."/>
            <person name="Ovchinnikova G."/>
            <person name="Chen A."/>
            <person name="Palaniappan K."/>
            <person name="Land M."/>
            <person name="Hauser L."/>
            <person name="Chang Y.J."/>
            <person name="Jeffries C.D."/>
            <person name="Chain P."/>
            <person name="Goker M."/>
            <person name="Bristow J."/>
            <person name="Eisen J.A."/>
            <person name="Markowitz V."/>
            <person name="Hugenholtz P."/>
            <person name="Kyrpides N.C."/>
            <person name="Klenk H.P."/>
            <person name="Han C."/>
        </authorList>
    </citation>
    <scope>NUCLEOTIDE SEQUENCE [LARGE SCALE GENOMIC DNA]</scope>
    <source>
        <strain evidence="6">ATCC 14870 / DSM 20603 / BCRC 15368 / CIP 55.134 / JCM 11481 / NBRC 15587 / NCTC 10816 / Prevot 55134</strain>
    </source>
</reference>
<dbReference type="ESTHER" id="jondd-c7r2p4">
    <property type="family name" value="Acetyl-esterase_deacetylase"/>
</dbReference>
<evidence type="ECO:0000259" key="4">
    <source>
        <dbReference type="Pfam" id="PF05448"/>
    </source>
</evidence>
<feature type="active site" description="Nucleophile" evidence="1">
    <location>
        <position position="167"/>
    </location>
</feature>
<dbReference type="OrthoDB" id="9770528at2"/>
<dbReference type="AlphaFoldDB" id="C7R2P4"/>
<dbReference type="Gene3D" id="3.40.50.1820">
    <property type="entry name" value="alpha/beta hydrolase"/>
    <property type="match status" value="1"/>
</dbReference>